<sequence>MWAHPAGPPAKPWLPELQAPQSGRGKPQAAEQGVQGGQQPPRALEACGDSILKTPQD</sequence>
<keyword evidence="3" id="KW-1185">Reference proteome</keyword>
<reference evidence="2" key="1">
    <citation type="thesis" date="2021" institute="BYU ScholarsArchive" country="Provo, UT, USA">
        <title>Applications of and Algorithms for Genome Assembly and Genomic Analyses with an Emphasis on Marine Teleosts.</title>
        <authorList>
            <person name="Pickett B.D."/>
        </authorList>
    </citation>
    <scope>NUCLEOTIDE SEQUENCE</scope>
    <source>
        <strain evidence="2">HI-2016</strain>
    </source>
</reference>
<gene>
    <name evidence="2" type="ORF">JZ751_023798</name>
</gene>
<dbReference type="AlphaFoldDB" id="A0A8T2NHB8"/>
<evidence type="ECO:0000313" key="3">
    <source>
        <dbReference type="Proteomes" id="UP000824540"/>
    </source>
</evidence>
<feature type="compositionally biased region" description="Low complexity" evidence="1">
    <location>
        <begin position="27"/>
        <end position="43"/>
    </location>
</feature>
<proteinExistence type="predicted"/>
<feature type="region of interest" description="Disordered" evidence="1">
    <location>
        <begin position="1"/>
        <end position="57"/>
    </location>
</feature>
<accession>A0A8T2NHB8</accession>
<organism evidence="2 3">
    <name type="scientific">Albula glossodonta</name>
    <name type="common">roundjaw bonefish</name>
    <dbReference type="NCBI Taxonomy" id="121402"/>
    <lineage>
        <taxon>Eukaryota</taxon>
        <taxon>Metazoa</taxon>
        <taxon>Chordata</taxon>
        <taxon>Craniata</taxon>
        <taxon>Vertebrata</taxon>
        <taxon>Euteleostomi</taxon>
        <taxon>Actinopterygii</taxon>
        <taxon>Neopterygii</taxon>
        <taxon>Teleostei</taxon>
        <taxon>Albuliformes</taxon>
        <taxon>Albulidae</taxon>
        <taxon>Albula</taxon>
    </lineage>
</organism>
<feature type="compositionally biased region" description="Pro residues" evidence="1">
    <location>
        <begin position="1"/>
        <end position="12"/>
    </location>
</feature>
<protein>
    <submittedName>
        <fullName evidence="2">Uncharacterized protein</fullName>
    </submittedName>
</protein>
<dbReference type="EMBL" id="JAFBMS010000054">
    <property type="protein sequence ID" value="KAG9339404.1"/>
    <property type="molecule type" value="Genomic_DNA"/>
</dbReference>
<dbReference type="Proteomes" id="UP000824540">
    <property type="component" value="Unassembled WGS sequence"/>
</dbReference>
<evidence type="ECO:0000256" key="1">
    <source>
        <dbReference type="SAM" id="MobiDB-lite"/>
    </source>
</evidence>
<evidence type="ECO:0000313" key="2">
    <source>
        <dbReference type="EMBL" id="KAG9339404.1"/>
    </source>
</evidence>
<name>A0A8T2NHB8_9TELE</name>
<comment type="caution">
    <text evidence="2">The sequence shown here is derived from an EMBL/GenBank/DDBJ whole genome shotgun (WGS) entry which is preliminary data.</text>
</comment>